<evidence type="ECO:0000256" key="1">
    <source>
        <dbReference type="SAM" id="Phobius"/>
    </source>
</evidence>
<feature type="non-terminal residue" evidence="2">
    <location>
        <position position="1"/>
    </location>
</feature>
<keyword evidence="1" id="KW-0812">Transmembrane</keyword>
<evidence type="ECO:0000313" key="3">
    <source>
        <dbReference type="Proteomes" id="UP000268338"/>
    </source>
</evidence>
<dbReference type="EMBL" id="MH617143">
    <property type="protein sequence ID" value="QXP49530.1"/>
    <property type="molecule type" value="Genomic_DNA"/>
</dbReference>
<keyword evidence="1" id="KW-0472">Membrane</keyword>
<accession>A0A8F5XQ77</accession>
<proteinExistence type="predicted"/>
<protein>
    <submittedName>
        <fullName evidence="2">Alt protein</fullName>
    </submittedName>
</protein>
<keyword evidence="1" id="KW-1133">Transmembrane helix</keyword>
<organism evidence="2 3">
    <name type="scientific">Papillomaviridae sp</name>
    <dbReference type="NCBI Taxonomy" id="2052558"/>
    <lineage>
        <taxon>Viruses</taxon>
        <taxon>Monodnaviria</taxon>
        <taxon>Shotokuvirae</taxon>
        <taxon>Cossaviricota</taxon>
        <taxon>Papovaviricetes</taxon>
        <taxon>Zurhausenvirales</taxon>
        <taxon>Papillomaviridae</taxon>
    </lineage>
</organism>
<sequence>SRKGLAIYQVSLLFLCSLCVSNRIWYLCLIMLLK</sequence>
<dbReference type="Proteomes" id="UP000268338">
    <property type="component" value="Segment"/>
</dbReference>
<feature type="transmembrane region" description="Helical" evidence="1">
    <location>
        <begin position="6"/>
        <end position="33"/>
    </location>
</feature>
<evidence type="ECO:0000313" key="2">
    <source>
        <dbReference type="EMBL" id="QXP49530.1"/>
    </source>
</evidence>
<name>A0A8F5XQ77_9PAPI</name>
<reference evidence="2 3" key="1">
    <citation type="submission" date="2018-07" db="EMBL/GenBank/DDBJ databases">
        <title>Uncovering a Universe of Circular DNA Viruses in Animal Metagenomes.</title>
        <authorList>
            <person name="Tisza M."/>
            <person name="Buck C."/>
            <person name="Pastrana D."/>
            <person name="Welch N."/>
            <person name="Peretti A."/>
        </authorList>
    </citation>
    <scope>NUCLEOTIDE SEQUENCE [LARGE SCALE GENOMIC DNA]</scope>
    <source>
        <strain evidence="2">Ctce22</strain>
    </source>
</reference>